<dbReference type="Pfam" id="PF03372">
    <property type="entry name" value="Exo_endo_phos"/>
    <property type="match status" value="1"/>
</dbReference>
<proteinExistence type="predicted"/>
<evidence type="ECO:0000259" key="1">
    <source>
        <dbReference type="Pfam" id="PF00078"/>
    </source>
</evidence>
<gene>
    <name evidence="3" type="primary">CFDP2</name>
    <name evidence="3" type="ORF">AWC38_SpisGene12384</name>
</gene>
<protein>
    <submittedName>
        <fullName evidence="3">Craniofacial development protein 2</fullName>
    </submittedName>
</protein>
<keyword evidence="4" id="KW-1185">Reference proteome</keyword>
<name>A0A2B4S205_STYPI</name>
<comment type="caution">
    <text evidence="3">The sequence shown here is derived from an EMBL/GenBank/DDBJ whole genome shotgun (WGS) entry which is preliminary data.</text>
</comment>
<dbReference type="AlphaFoldDB" id="A0A2B4S205"/>
<feature type="domain" description="Reverse transcriptase" evidence="1">
    <location>
        <begin position="538"/>
        <end position="620"/>
    </location>
</feature>
<evidence type="ECO:0000313" key="3">
    <source>
        <dbReference type="EMBL" id="PFX23083.1"/>
    </source>
</evidence>
<dbReference type="CDD" id="cd09076">
    <property type="entry name" value="L1-EN"/>
    <property type="match status" value="1"/>
</dbReference>
<evidence type="ECO:0000313" key="4">
    <source>
        <dbReference type="Proteomes" id="UP000225706"/>
    </source>
</evidence>
<evidence type="ECO:0000259" key="2">
    <source>
        <dbReference type="Pfam" id="PF03372"/>
    </source>
</evidence>
<dbReference type="InterPro" id="IPR036691">
    <property type="entry name" value="Endo/exonu/phosph_ase_sf"/>
</dbReference>
<dbReference type="Proteomes" id="UP000225706">
    <property type="component" value="Unassembled WGS sequence"/>
</dbReference>
<dbReference type="GO" id="GO:0003824">
    <property type="term" value="F:catalytic activity"/>
    <property type="evidence" value="ECO:0007669"/>
    <property type="project" value="InterPro"/>
</dbReference>
<sequence length="686" mass="77142">MCPGLSADLQQIDDSRKTAIINKELTRLNIDVACLQETRLADSGSLRESDYTFFWQGLSQDERRQHGVGFAVRNSMLATTEKLTGGSERILVLRMKTSTGFVNFLSVYAPTLTSSTEAKDQFYEALEKTVSQIPRSESVYLLGDFKARVGSDWQAWPACLGHFGVGKLNENGQRLLELCCHHGLCITNSYLKCKELHKVSWRHPRSRHWHQLDLVITRRADLSSVLHTRSYHSADCDTDHSLVGSKIRLKPCKIHHAKTKGRPRINTCATADPAKAQSFVETLQKKLANQPTTDDTDAKWCHLRDAIYDSAMSAFGRKAHKNAEWFEAHWKEMQPVTEAKRIALLAYKQNPCHSTRDALRAAKSKVQQTARRCANKYWQNLCAKIQTAADCGHTRGMYEGIKTATGPTSIKTAPLKAKSGEVITDQSKQLQCWVEHYLELYSTQNIVTDAALDALPRLPVMEELDEIPTLEELSKAIDNLACGKAQGKDSIPSEVLKHGKSSILQPLHEFLRQCWVKGHIPQDMRDASIVTLYKNKGDRSDCNNYRGISLLSIVGKVFARVTLSRLQSLASRVYPESQCGFRAARSTVDMIFSLRQLQEKCREQQQPLFLAFVDLTKAFDLPTMAPRWPREWESTIAMASVSQIRTATVQRLEIITATCFCGRLALACKVVIRGETSPDRKSNPMA</sequence>
<dbReference type="Gene3D" id="3.60.10.10">
    <property type="entry name" value="Endonuclease/exonuclease/phosphatase"/>
    <property type="match status" value="1"/>
</dbReference>
<dbReference type="SUPFAM" id="SSF56219">
    <property type="entry name" value="DNase I-like"/>
    <property type="match status" value="1"/>
</dbReference>
<dbReference type="OrthoDB" id="5977725at2759"/>
<dbReference type="InterPro" id="IPR000477">
    <property type="entry name" value="RT_dom"/>
</dbReference>
<dbReference type="InterPro" id="IPR005135">
    <property type="entry name" value="Endo/exonuclease/phosphatase"/>
</dbReference>
<dbReference type="CDD" id="cd01650">
    <property type="entry name" value="RT_nLTR_like"/>
    <property type="match status" value="1"/>
</dbReference>
<dbReference type="EMBL" id="LSMT01000219">
    <property type="protein sequence ID" value="PFX23083.1"/>
    <property type="molecule type" value="Genomic_DNA"/>
</dbReference>
<organism evidence="3 4">
    <name type="scientific">Stylophora pistillata</name>
    <name type="common">Smooth cauliflower coral</name>
    <dbReference type="NCBI Taxonomy" id="50429"/>
    <lineage>
        <taxon>Eukaryota</taxon>
        <taxon>Metazoa</taxon>
        <taxon>Cnidaria</taxon>
        <taxon>Anthozoa</taxon>
        <taxon>Hexacorallia</taxon>
        <taxon>Scleractinia</taxon>
        <taxon>Astrocoeniina</taxon>
        <taxon>Pocilloporidae</taxon>
        <taxon>Stylophora</taxon>
    </lineage>
</organism>
<dbReference type="Pfam" id="PF00078">
    <property type="entry name" value="RVT_1"/>
    <property type="match status" value="1"/>
</dbReference>
<reference evidence="4" key="1">
    <citation type="journal article" date="2017" name="bioRxiv">
        <title>Comparative analysis of the genomes of Stylophora pistillata and Acropora digitifera provides evidence for extensive differences between species of corals.</title>
        <authorList>
            <person name="Voolstra C.R."/>
            <person name="Li Y."/>
            <person name="Liew Y.J."/>
            <person name="Baumgarten S."/>
            <person name="Zoccola D."/>
            <person name="Flot J.-F."/>
            <person name="Tambutte S."/>
            <person name="Allemand D."/>
            <person name="Aranda M."/>
        </authorList>
    </citation>
    <scope>NUCLEOTIDE SEQUENCE [LARGE SCALE GENOMIC DNA]</scope>
</reference>
<feature type="domain" description="Endonuclease/exonuclease/phosphatase" evidence="2">
    <location>
        <begin position="14"/>
        <end position="160"/>
    </location>
</feature>
<dbReference type="STRING" id="50429.A0A2B4S205"/>
<dbReference type="PANTHER" id="PTHR19446">
    <property type="entry name" value="REVERSE TRANSCRIPTASES"/>
    <property type="match status" value="1"/>
</dbReference>
<accession>A0A2B4S205</accession>